<evidence type="ECO:0000259" key="9">
    <source>
        <dbReference type="PROSITE" id="PS50146"/>
    </source>
</evidence>
<keyword evidence="7" id="KW-0594">Phospholipid biosynthesis</keyword>
<name>A0A9D1CKY6_9FIRM</name>
<accession>A0A9D1CKY6</accession>
<evidence type="ECO:0000256" key="7">
    <source>
        <dbReference type="ARBA" id="ARBA00023209"/>
    </source>
</evidence>
<reference evidence="10" key="1">
    <citation type="submission" date="2020-10" db="EMBL/GenBank/DDBJ databases">
        <authorList>
            <person name="Gilroy R."/>
        </authorList>
    </citation>
    <scope>NUCLEOTIDE SEQUENCE</scope>
    <source>
        <strain evidence="10">13361</strain>
    </source>
</reference>
<dbReference type="InterPro" id="IPR017438">
    <property type="entry name" value="ATP-NAD_kinase_N"/>
</dbReference>
<sequence>MTHLFIINPAAGSRDRQEQYKKEIHRVCKPRGLQYEIRVSQAPGQCREFAAQAARSGKPVRIYACGGDGTLNEIVCGVAGFPNVAVTTYAGGSGNDFIRMFSQPEAFRDLEKLLDCQESQFNLIRCNQDYALNICSVGLDARIAADVAGYKRFPMFSGFRAYLVSALINTIKGIWQPYTASFEGETVQKDFTLICACNGRFYGGGFNPVPEADPQDGILDILLVDKVSRLTVLGLIGAYKKGKYASLPQKIRHIRTNHLHIHSDHPTALNMDGEIRHIQDVDISIAPEKLRFFYPKGLTF</sequence>
<evidence type="ECO:0000256" key="4">
    <source>
        <dbReference type="ARBA" id="ARBA00022741"/>
    </source>
</evidence>
<dbReference type="GO" id="GO:0005524">
    <property type="term" value="F:ATP binding"/>
    <property type="evidence" value="ECO:0007669"/>
    <property type="project" value="UniProtKB-KW"/>
</dbReference>
<dbReference type="PANTHER" id="PTHR12358:SF54">
    <property type="entry name" value="SPHINGOSINE KINASE RELATED PROTEIN"/>
    <property type="match status" value="1"/>
</dbReference>
<dbReference type="NCBIfam" id="TIGR00147">
    <property type="entry name" value="YegS/Rv2252/BmrU family lipid kinase"/>
    <property type="match status" value="1"/>
</dbReference>
<evidence type="ECO:0000313" key="11">
    <source>
        <dbReference type="Proteomes" id="UP000886796"/>
    </source>
</evidence>
<proteinExistence type="inferred from homology"/>
<protein>
    <submittedName>
        <fullName evidence="10">YegS/Rv2252/BmrU family lipid kinase</fullName>
    </submittedName>
</protein>
<dbReference type="GO" id="GO:0008654">
    <property type="term" value="P:phospholipid biosynthetic process"/>
    <property type="evidence" value="ECO:0007669"/>
    <property type="project" value="UniProtKB-KW"/>
</dbReference>
<dbReference type="Gene3D" id="2.60.200.40">
    <property type="match status" value="1"/>
</dbReference>
<dbReference type="Pfam" id="PF19279">
    <property type="entry name" value="YegS_C"/>
    <property type="match status" value="1"/>
</dbReference>
<evidence type="ECO:0000256" key="2">
    <source>
        <dbReference type="ARBA" id="ARBA00005983"/>
    </source>
</evidence>
<dbReference type="InterPro" id="IPR050187">
    <property type="entry name" value="Lipid_Phosphate_FormReg"/>
</dbReference>
<comment type="cofactor">
    <cofactor evidence="1">
        <name>Mg(2+)</name>
        <dbReference type="ChEBI" id="CHEBI:18420"/>
    </cofactor>
</comment>
<keyword evidence="4" id="KW-0547">Nucleotide-binding</keyword>
<dbReference type="Pfam" id="PF00781">
    <property type="entry name" value="DAGK_cat"/>
    <property type="match status" value="1"/>
</dbReference>
<dbReference type="InterPro" id="IPR016064">
    <property type="entry name" value="NAD/diacylglycerol_kinase_sf"/>
</dbReference>
<keyword evidence="8" id="KW-1208">Phospholipid metabolism</keyword>
<comment type="similarity">
    <text evidence="2">Belongs to the diacylglycerol/lipid kinase family.</text>
</comment>
<keyword evidence="3" id="KW-0808">Transferase</keyword>
<dbReference type="Proteomes" id="UP000886796">
    <property type="component" value="Unassembled WGS sequence"/>
</dbReference>
<dbReference type="AlphaFoldDB" id="A0A9D1CKY6"/>
<evidence type="ECO:0000313" key="10">
    <source>
        <dbReference type="EMBL" id="HIQ67176.1"/>
    </source>
</evidence>
<reference evidence="10" key="2">
    <citation type="journal article" date="2021" name="PeerJ">
        <title>Extensive microbial diversity within the chicken gut microbiome revealed by metagenomics and culture.</title>
        <authorList>
            <person name="Gilroy R."/>
            <person name="Ravi A."/>
            <person name="Getino M."/>
            <person name="Pursley I."/>
            <person name="Horton D.L."/>
            <person name="Alikhan N.F."/>
            <person name="Baker D."/>
            <person name="Gharbi K."/>
            <person name="Hall N."/>
            <person name="Watson M."/>
            <person name="Adriaenssens E.M."/>
            <person name="Foster-Nyarko E."/>
            <person name="Jarju S."/>
            <person name="Secka A."/>
            <person name="Antonio M."/>
            <person name="Oren A."/>
            <person name="Chaudhuri R.R."/>
            <person name="La Ragione R."/>
            <person name="Hildebrand F."/>
            <person name="Pallen M.J."/>
        </authorList>
    </citation>
    <scope>NUCLEOTIDE SEQUENCE</scope>
    <source>
        <strain evidence="10">13361</strain>
    </source>
</reference>
<dbReference type="PANTHER" id="PTHR12358">
    <property type="entry name" value="SPHINGOSINE KINASE"/>
    <property type="match status" value="1"/>
</dbReference>
<gene>
    <name evidence="10" type="ORF">IAB74_01530</name>
</gene>
<dbReference type="InterPro" id="IPR001206">
    <property type="entry name" value="Diacylglycerol_kinase_cat_dom"/>
</dbReference>
<feature type="domain" description="DAGKc" evidence="9">
    <location>
        <begin position="1"/>
        <end position="130"/>
    </location>
</feature>
<comment type="caution">
    <text evidence="10">The sequence shown here is derived from an EMBL/GenBank/DDBJ whole genome shotgun (WGS) entry which is preliminary data.</text>
</comment>
<evidence type="ECO:0000256" key="6">
    <source>
        <dbReference type="ARBA" id="ARBA00022840"/>
    </source>
</evidence>
<evidence type="ECO:0000256" key="8">
    <source>
        <dbReference type="ARBA" id="ARBA00023264"/>
    </source>
</evidence>
<dbReference type="PROSITE" id="PS50146">
    <property type="entry name" value="DAGK"/>
    <property type="match status" value="1"/>
</dbReference>
<dbReference type="EMBL" id="DVFK01000021">
    <property type="protein sequence ID" value="HIQ67176.1"/>
    <property type="molecule type" value="Genomic_DNA"/>
</dbReference>
<dbReference type="InterPro" id="IPR045540">
    <property type="entry name" value="YegS/DAGK_C"/>
</dbReference>
<keyword evidence="7" id="KW-0443">Lipid metabolism</keyword>
<keyword evidence="6" id="KW-0067">ATP-binding</keyword>
<keyword evidence="5 10" id="KW-0418">Kinase</keyword>
<dbReference type="SUPFAM" id="SSF111331">
    <property type="entry name" value="NAD kinase/diacylglycerol kinase-like"/>
    <property type="match status" value="1"/>
</dbReference>
<dbReference type="Gene3D" id="3.40.50.10330">
    <property type="entry name" value="Probable inorganic polyphosphate/atp-NAD kinase, domain 1"/>
    <property type="match status" value="1"/>
</dbReference>
<dbReference type="GO" id="GO:0016301">
    <property type="term" value="F:kinase activity"/>
    <property type="evidence" value="ECO:0007669"/>
    <property type="project" value="UniProtKB-KW"/>
</dbReference>
<organism evidence="10 11">
    <name type="scientific">Candidatus Faecousia excrementigallinarum</name>
    <dbReference type="NCBI Taxonomy" id="2840806"/>
    <lineage>
        <taxon>Bacteria</taxon>
        <taxon>Bacillati</taxon>
        <taxon>Bacillota</taxon>
        <taxon>Clostridia</taxon>
        <taxon>Eubacteriales</taxon>
        <taxon>Oscillospiraceae</taxon>
        <taxon>Faecousia</taxon>
    </lineage>
</organism>
<evidence type="ECO:0000256" key="1">
    <source>
        <dbReference type="ARBA" id="ARBA00001946"/>
    </source>
</evidence>
<evidence type="ECO:0000256" key="3">
    <source>
        <dbReference type="ARBA" id="ARBA00022679"/>
    </source>
</evidence>
<evidence type="ECO:0000256" key="5">
    <source>
        <dbReference type="ARBA" id="ARBA00022777"/>
    </source>
</evidence>
<keyword evidence="7" id="KW-0444">Lipid biosynthesis</keyword>
<dbReference type="InterPro" id="IPR005218">
    <property type="entry name" value="Diacylglycerol/lipid_kinase"/>
</dbReference>